<proteinExistence type="predicted"/>
<dbReference type="AlphaFoldDB" id="A0A4U5MID4"/>
<reference evidence="1 2" key="1">
    <citation type="journal article" date="2015" name="Genome Biol.">
        <title>Comparative genomics of Steinernema reveals deeply conserved gene regulatory networks.</title>
        <authorList>
            <person name="Dillman A.R."/>
            <person name="Macchietto M."/>
            <person name="Porter C.F."/>
            <person name="Rogers A."/>
            <person name="Williams B."/>
            <person name="Antoshechkin I."/>
            <person name="Lee M.M."/>
            <person name="Goodwin Z."/>
            <person name="Lu X."/>
            <person name="Lewis E.E."/>
            <person name="Goodrich-Blair H."/>
            <person name="Stock S.P."/>
            <person name="Adams B.J."/>
            <person name="Sternberg P.W."/>
            <person name="Mortazavi A."/>
        </authorList>
    </citation>
    <scope>NUCLEOTIDE SEQUENCE [LARGE SCALE GENOMIC DNA]</scope>
    <source>
        <strain evidence="1 2">ALL</strain>
    </source>
</reference>
<reference evidence="1 2" key="2">
    <citation type="journal article" date="2019" name="G3 (Bethesda)">
        <title>Hybrid Assembly of the Genome of the Entomopathogenic Nematode Steinernema carpocapsae Identifies the X-Chromosome.</title>
        <authorList>
            <person name="Serra L."/>
            <person name="Macchietto M."/>
            <person name="Macias-Munoz A."/>
            <person name="McGill C.J."/>
            <person name="Rodriguez I.M."/>
            <person name="Rodriguez B."/>
            <person name="Murad R."/>
            <person name="Mortazavi A."/>
        </authorList>
    </citation>
    <scope>NUCLEOTIDE SEQUENCE [LARGE SCALE GENOMIC DNA]</scope>
    <source>
        <strain evidence="1 2">ALL</strain>
    </source>
</reference>
<sequence>MCPNSRKYQKNWKSIFPVLSWFSEQSLSEAVAVPEEEASYLRKLAFGRNGHCIMSYPFDVIPSVADVVPVFRISKKLSKIHTCYRILLLIFYASSQKLGQKSSTWWRLFKRRVRF</sequence>
<organism evidence="1 2">
    <name type="scientific">Steinernema carpocapsae</name>
    <name type="common">Entomopathogenic nematode</name>
    <dbReference type="NCBI Taxonomy" id="34508"/>
    <lineage>
        <taxon>Eukaryota</taxon>
        <taxon>Metazoa</taxon>
        <taxon>Ecdysozoa</taxon>
        <taxon>Nematoda</taxon>
        <taxon>Chromadorea</taxon>
        <taxon>Rhabditida</taxon>
        <taxon>Tylenchina</taxon>
        <taxon>Panagrolaimomorpha</taxon>
        <taxon>Strongyloidoidea</taxon>
        <taxon>Steinernematidae</taxon>
        <taxon>Steinernema</taxon>
    </lineage>
</organism>
<gene>
    <name evidence="1" type="ORF">L596_021322</name>
</gene>
<name>A0A4U5MID4_STECR</name>
<accession>A0A4U5MID4</accession>
<keyword evidence="2" id="KW-1185">Reference proteome</keyword>
<evidence type="ECO:0000313" key="1">
    <source>
        <dbReference type="EMBL" id="TKR69127.1"/>
    </source>
</evidence>
<evidence type="ECO:0000313" key="2">
    <source>
        <dbReference type="Proteomes" id="UP000298663"/>
    </source>
</evidence>
<dbReference type="Proteomes" id="UP000298663">
    <property type="component" value="Unassembled WGS sequence"/>
</dbReference>
<comment type="caution">
    <text evidence="1">The sequence shown here is derived from an EMBL/GenBank/DDBJ whole genome shotgun (WGS) entry which is preliminary data.</text>
</comment>
<dbReference type="EMBL" id="AZBU02000007">
    <property type="protein sequence ID" value="TKR69127.1"/>
    <property type="molecule type" value="Genomic_DNA"/>
</dbReference>
<protein>
    <submittedName>
        <fullName evidence="1">Uncharacterized protein</fullName>
    </submittedName>
</protein>